<dbReference type="EMBL" id="JAANER010000004">
    <property type="protein sequence ID" value="KAG9190163.1"/>
    <property type="molecule type" value="Genomic_DNA"/>
</dbReference>
<evidence type="ECO:0000256" key="1">
    <source>
        <dbReference type="SAM" id="MobiDB-lite"/>
    </source>
</evidence>
<feature type="compositionally biased region" description="Polar residues" evidence="1">
    <location>
        <begin position="205"/>
        <end position="218"/>
    </location>
</feature>
<name>A0AAD4FHK3_9PLEO</name>
<reference evidence="2" key="1">
    <citation type="submission" date="2021-07" db="EMBL/GenBank/DDBJ databases">
        <title>Genome Resource of American Ginseng Black Spot Pathogen Alternaria panax.</title>
        <authorList>
            <person name="Qiu C."/>
            <person name="Wang W."/>
            <person name="Liu Z."/>
        </authorList>
    </citation>
    <scope>NUCLEOTIDE SEQUENCE</scope>
    <source>
        <strain evidence="2">BNCC115425</strain>
    </source>
</reference>
<proteinExistence type="predicted"/>
<feature type="compositionally biased region" description="Basic and acidic residues" evidence="1">
    <location>
        <begin position="475"/>
        <end position="496"/>
    </location>
</feature>
<gene>
    <name evidence="2" type="ORF">G6011_08251</name>
</gene>
<dbReference type="AlphaFoldDB" id="A0AAD4FHK3"/>
<dbReference type="Proteomes" id="UP001199106">
    <property type="component" value="Unassembled WGS sequence"/>
</dbReference>
<keyword evidence="3" id="KW-1185">Reference proteome</keyword>
<feature type="compositionally biased region" description="Basic and acidic residues" evidence="1">
    <location>
        <begin position="436"/>
        <end position="457"/>
    </location>
</feature>
<evidence type="ECO:0000313" key="3">
    <source>
        <dbReference type="Proteomes" id="UP001199106"/>
    </source>
</evidence>
<feature type="region of interest" description="Disordered" evidence="1">
    <location>
        <begin position="436"/>
        <end position="505"/>
    </location>
</feature>
<accession>A0AAD4FHK3</accession>
<feature type="region of interest" description="Disordered" evidence="1">
    <location>
        <begin position="1"/>
        <end position="31"/>
    </location>
</feature>
<sequence length="625" mass="69446">MFSFSGNLLAGQHDTQKQRSPPSKPTPVRFPFLEPPEPSINTLPASWTQPGAKISGHFLRLKKPTDVSEDTLALLNVTFQPPCDLETLLSSLSNNAESFLPPSSWVNLPEEQEPVPHPESTATLLSNGRQLPDQREFYVRARELLFKNTDAFSTLTRKSSGSQTPLRLAHFRKFWEGLDNLAYYWDTSLDEYLPPVQAASDDSGETTVSDSLQEPTNAESRETKRETDSDRAPTARPGSRAPEDEEPRKKAKVEDAGSKTRSAEAHGAKSSNEASVSATVPSNSPNNVLPARAAPPKTPWAANMESESKTIDLSNESYRGYRIGNGVEMPDQYRIDCVRSFLEPIAWAFGVTLSPHRRPPVLTIEHIRFPVRMSSVAWQAPQDRAKARHGYMEGPVLGVQCRADTGFGLTGNLKKQSTLDAVRELGGLLLLAQERAREGKSERRGGEGRWWTAKERWGGGPGGEVGETIGTTEIISKDAASKPEGKPTERNRDGSKARRRPSPAEIWKTLRPGNPLWDPKVTYKAIGKDKSVECDDVFMISSLNHHISLVKLRINPAYLEYITEGKLPDEAPSDSDWCSPKLQRTRWFDLFNVDDRTEAMRGIWGVMSYLMRADKNDQDGTATNP</sequence>
<feature type="region of interest" description="Disordered" evidence="1">
    <location>
        <begin position="196"/>
        <end position="306"/>
    </location>
</feature>
<organism evidence="2 3">
    <name type="scientific">Alternaria panax</name>
    <dbReference type="NCBI Taxonomy" id="48097"/>
    <lineage>
        <taxon>Eukaryota</taxon>
        <taxon>Fungi</taxon>
        <taxon>Dikarya</taxon>
        <taxon>Ascomycota</taxon>
        <taxon>Pezizomycotina</taxon>
        <taxon>Dothideomycetes</taxon>
        <taxon>Pleosporomycetidae</taxon>
        <taxon>Pleosporales</taxon>
        <taxon>Pleosporineae</taxon>
        <taxon>Pleosporaceae</taxon>
        <taxon>Alternaria</taxon>
        <taxon>Alternaria sect. Panax</taxon>
    </lineage>
</organism>
<feature type="compositionally biased region" description="Basic and acidic residues" evidence="1">
    <location>
        <begin position="246"/>
        <end position="267"/>
    </location>
</feature>
<evidence type="ECO:0000313" key="2">
    <source>
        <dbReference type="EMBL" id="KAG9190163.1"/>
    </source>
</evidence>
<feature type="compositionally biased region" description="Polar residues" evidence="1">
    <location>
        <begin position="269"/>
        <end position="287"/>
    </location>
</feature>
<protein>
    <submittedName>
        <fullName evidence="2">Uncharacterized protein</fullName>
    </submittedName>
</protein>
<comment type="caution">
    <text evidence="2">The sequence shown here is derived from an EMBL/GenBank/DDBJ whole genome shotgun (WGS) entry which is preliminary data.</text>
</comment>
<feature type="compositionally biased region" description="Basic and acidic residues" evidence="1">
    <location>
        <begin position="219"/>
        <end position="233"/>
    </location>
</feature>